<sequence length="107" mass="12355">MRIFAQVMYLTSHVAHSVFESLTFLTVNITHLGQRPIGTLPSANQQPMKVQPLNNFFIGKISSKTWFQSQQRMRNQFLTQQPIGFLYLIFLLQRIPNSIQESQATNT</sequence>
<name>A0A8X6TVT2_NEPPI</name>
<gene>
    <name evidence="1" type="ORF">NPIL_677241</name>
</gene>
<proteinExistence type="predicted"/>
<accession>A0A8X6TVT2</accession>
<evidence type="ECO:0000313" key="2">
    <source>
        <dbReference type="Proteomes" id="UP000887013"/>
    </source>
</evidence>
<dbReference type="AlphaFoldDB" id="A0A8X6TVT2"/>
<dbReference type="EMBL" id="BMAW01017752">
    <property type="protein sequence ID" value="GFT55404.1"/>
    <property type="molecule type" value="Genomic_DNA"/>
</dbReference>
<evidence type="ECO:0000313" key="1">
    <source>
        <dbReference type="EMBL" id="GFT55404.1"/>
    </source>
</evidence>
<comment type="caution">
    <text evidence="1">The sequence shown here is derived from an EMBL/GenBank/DDBJ whole genome shotgun (WGS) entry which is preliminary data.</text>
</comment>
<organism evidence="1 2">
    <name type="scientific">Nephila pilipes</name>
    <name type="common">Giant wood spider</name>
    <name type="synonym">Nephila maculata</name>
    <dbReference type="NCBI Taxonomy" id="299642"/>
    <lineage>
        <taxon>Eukaryota</taxon>
        <taxon>Metazoa</taxon>
        <taxon>Ecdysozoa</taxon>
        <taxon>Arthropoda</taxon>
        <taxon>Chelicerata</taxon>
        <taxon>Arachnida</taxon>
        <taxon>Araneae</taxon>
        <taxon>Araneomorphae</taxon>
        <taxon>Entelegynae</taxon>
        <taxon>Araneoidea</taxon>
        <taxon>Nephilidae</taxon>
        <taxon>Nephila</taxon>
    </lineage>
</organism>
<reference evidence="1" key="1">
    <citation type="submission" date="2020-08" db="EMBL/GenBank/DDBJ databases">
        <title>Multicomponent nature underlies the extraordinary mechanical properties of spider dragline silk.</title>
        <authorList>
            <person name="Kono N."/>
            <person name="Nakamura H."/>
            <person name="Mori M."/>
            <person name="Yoshida Y."/>
            <person name="Ohtoshi R."/>
            <person name="Malay A.D."/>
            <person name="Moran D.A.P."/>
            <person name="Tomita M."/>
            <person name="Numata K."/>
            <person name="Arakawa K."/>
        </authorList>
    </citation>
    <scope>NUCLEOTIDE SEQUENCE</scope>
</reference>
<protein>
    <submittedName>
        <fullName evidence="1">Uncharacterized protein</fullName>
    </submittedName>
</protein>
<dbReference type="Proteomes" id="UP000887013">
    <property type="component" value="Unassembled WGS sequence"/>
</dbReference>
<keyword evidence="2" id="KW-1185">Reference proteome</keyword>